<evidence type="ECO:0000313" key="6">
    <source>
        <dbReference type="Proteomes" id="UP000054107"/>
    </source>
</evidence>
<dbReference type="Proteomes" id="UP000054107">
    <property type="component" value="Unassembled WGS sequence"/>
</dbReference>
<evidence type="ECO:0000256" key="2">
    <source>
        <dbReference type="ARBA" id="ARBA00010186"/>
    </source>
</evidence>
<dbReference type="EMBL" id="LN733769">
    <property type="protein sequence ID" value="CEP18109.1"/>
    <property type="molecule type" value="Genomic_DNA"/>
</dbReference>
<dbReference type="GO" id="GO:0017056">
    <property type="term" value="F:structural constituent of nuclear pore"/>
    <property type="evidence" value="ECO:0007669"/>
    <property type="project" value="InterPro"/>
</dbReference>
<keyword evidence="4" id="KW-0813">Transport</keyword>
<dbReference type="OrthoDB" id="1918363at2759"/>
<proteinExistence type="inferred from homology"/>
<dbReference type="GO" id="GO:0006606">
    <property type="term" value="P:protein import into nucleus"/>
    <property type="evidence" value="ECO:0007669"/>
    <property type="project" value="TreeGrafter"/>
</dbReference>
<dbReference type="GO" id="GO:0005643">
    <property type="term" value="C:nuclear pore"/>
    <property type="evidence" value="ECO:0007669"/>
    <property type="project" value="UniProtKB-SubCell"/>
</dbReference>
<comment type="similarity">
    <text evidence="2 4">Belongs to the nucleoporin interacting component (NIC) family.</text>
</comment>
<reference evidence="5 6" key="1">
    <citation type="submission" date="2014-09" db="EMBL/GenBank/DDBJ databases">
        <authorList>
            <person name="Ellenberger Sabrina"/>
        </authorList>
    </citation>
    <scope>NUCLEOTIDE SEQUENCE [LARGE SCALE GENOMIC DNA]</scope>
    <source>
        <strain evidence="5 6">CBS 412.66</strain>
    </source>
</reference>
<dbReference type="GO" id="GO:0016973">
    <property type="term" value="P:poly(A)+ mRNA export from nucleus"/>
    <property type="evidence" value="ECO:0007669"/>
    <property type="project" value="TreeGrafter"/>
</dbReference>
<keyword evidence="4" id="KW-0906">Nuclear pore complex</keyword>
<evidence type="ECO:0000313" key="5">
    <source>
        <dbReference type="EMBL" id="CEP18109.1"/>
    </source>
</evidence>
<evidence type="ECO:0000256" key="4">
    <source>
        <dbReference type="RuleBase" id="RU364035"/>
    </source>
</evidence>
<dbReference type="STRING" id="35722.A0A0B7NT04"/>
<accession>A0A0B7NT04</accession>
<sequence length="847" mass="99464">MPNKKLRQILERSKMLLPSSENTGIPEIQRTWSQLERDIKQMSERIHPTQELHAKAHYFLASSGIDTEHMTTPIDTSQTFSLKQVENNTDLQKFLGEEHENRLINIIEAKRSQNVDDFETFYNDQFEEIYQCIEKEKQQEIENSVDYKEYEKYSNATLVVRINDYANVVANLNNNRLKNLDFDLIQNLANIRNMSELKKAQDCAFETWDIIKHLVDKSEITSRLEGRFTKTYASQIYQEFSAVKTRRALISSAKSWLENQASRAINDTLNRHAQTIKIGGNPSFNHRLNAFINLTFKAASGWTDERLEIVNDSPIWAFIFYLIRCGRLELAAQFVDANREKFAGDRKFVSYLEEYVRADYHCVSKATQEAILADYHALEYGEKEVDPYKRILYKILGRCELHKRTFSEVIHNTEDYIWLQLTLVREVVDEESHSFNRYRLCDLQKHISSYNSSYFDPENTNPWIYFRIMILTLQFEKAIDFLYKQKNYRLETVHFAVALVYHGLLRIIPANQIDTKLMFITKCPESEVHYFNFPRLLYQYVQVFLTESRQNGLQYLYLLSLYSQINGYRDQSMIQLAKSFVCQFILDTKDFVTLLGSTEDTLKPGLIESQKSLLYIESKEKYVKEILYPTAEKCIEIGRCPDAVNIYILAHDYNKMVDTLAKELNDALKQFQIDRIMDCTLSDESNTVIIEFATKTMQYYDRFEAFTEVITPERQSTIRILIQLLKFRTAYEENEYQRALQHLEQANIIPLTHDHQLNRNLVQQFDSLDEQTKSNVPEILLNVMDILYKTWAHHNARPTALPQFASDDLENQAKAILIFAGSIQYNITNDIMMRLNRAYVSMMRSSI</sequence>
<dbReference type="Pfam" id="PF04097">
    <property type="entry name" value="Nic96"/>
    <property type="match status" value="1"/>
</dbReference>
<name>A0A0B7NT04_9FUNG</name>
<dbReference type="PANTHER" id="PTHR11225:SF4">
    <property type="entry name" value="NUCLEAR PORE COMPLEX PROTEIN NUP93"/>
    <property type="match status" value="1"/>
</dbReference>
<keyword evidence="4" id="KW-0472">Membrane</keyword>
<keyword evidence="3 4" id="KW-0539">Nucleus</keyword>
<keyword evidence="4" id="KW-0653">Protein transport</keyword>
<dbReference type="PANTHER" id="PTHR11225">
    <property type="entry name" value="NUCLEAR PORE COMPLEX PROTEIN NUP93 NUCLEOPORIN NUP93 DEAD EYE PROTEIN"/>
    <property type="match status" value="1"/>
</dbReference>
<evidence type="ECO:0000256" key="1">
    <source>
        <dbReference type="ARBA" id="ARBA00004259"/>
    </source>
</evidence>
<protein>
    <recommendedName>
        <fullName evidence="4">Nuclear pore protein</fullName>
    </recommendedName>
</protein>
<keyword evidence="6" id="KW-1185">Reference proteome</keyword>
<evidence type="ECO:0000256" key="3">
    <source>
        <dbReference type="ARBA" id="ARBA00023242"/>
    </source>
</evidence>
<dbReference type="AlphaFoldDB" id="A0A0B7NT04"/>
<gene>
    <name evidence="5" type="primary">PARPA_12411.1 scaffold 45109</name>
</gene>
<organism evidence="5 6">
    <name type="scientific">Parasitella parasitica</name>
    <dbReference type="NCBI Taxonomy" id="35722"/>
    <lineage>
        <taxon>Eukaryota</taxon>
        <taxon>Fungi</taxon>
        <taxon>Fungi incertae sedis</taxon>
        <taxon>Mucoromycota</taxon>
        <taxon>Mucoromycotina</taxon>
        <taxon>Mucoromycetes</taxon>
        <taxon>Mucorales</taxon>
        <taxon>Mucorineae</taxon>
        <taxon>Mucoraceae</taxon>
        <taxon>Parasitella</taxon>
    </lineage>
</organism>
<comment type="subcellular location">
    <subcellularLocation>
        <location evidence="1">Nucleus envelope</location>
    </subcellularLocation>
    <subcellularLocation>
        <location evidence="4">Nucleus</location>
        <location evidence="4">Nuclear pore complex</location>
    </subcellularLocation>
</comment>
<keyword evidence="4" id="KW-0811">Translocation</keyword>
<dbReference type="InterPro" id="IPR007231">
    <property type="entry name" value="Nucleoporin_int_Nup93/Nic96"/>
</dbReference>
<keyword evidence="4" id="KW-0509">mRNA transport</keyword>